<gene>
    <name evidence="1" type="primary">wehI</name>
</gene>
<protein>
    <submittedName>
        <fullName evidence="1">Glycosyl transferase</fullName>
    </submittedName>
</protein>
<dbReference type="CAZy" id="GT2">
    <property type="family name" value="Glycosyltransferase Family 2"/>
</dbReference>
<sequence length="254" mass="29881">MKVNVAVVSHGHSEILRKINCLPELSKMDDVNICVVDNVGEKSLYEWCKKSNIHYLKNERCRGFGENNNIAFKFFKEETDGDFLFLVMNPDIYIDNNELEKLKLISLNDNIDFATINLYKDYNYRFYDFSVRKYPAFVDFAMSILFGVNKTIVDKNSITKNTFVDWASGSFLLFTSQLYERLEGFDTKYYMYCEDIDICLRANLIIGAKLTYIPSVRAIHLAAHANRKLFSKNFIWHFSSAMRYLNRRRSLLYR</sequence>
<dbReference type="Gene3D" id="3.90.550.10">
    <property type="entry name" value="Spore Coat Polysaccharide Biosynthesis Protein SpsA, Chain A"/>
    <property type="match status" value="1"/>
</dbReference>
<dbReference type="EMBL" id="EU076546">
    <property type="protein sequence ID" value="ABX51895.1"/>
    <property type="molecule type" value="Genomic_DNA"/>
</dbReference>
<keyword evidence="1" id="KW-0808">Transferase</keyword>
<organism evidence="1">
    <name type="scientific">Cronobacter sakazakii</name>
    <name type="common">Enterobacter sakazakii</name>
    <dbReference type="NCBI Taxonomy" id="28141"/>
    <lineage>
        <taxon>Bacteria</taxon>
        <taxon>Pseudomonadati</taxon>
        <taxon>Pseudomonadota</taxon>
        <taxon>Gammaproteobacteria</taxon>
        <taxon>Enterobacterales</taxon>
        <taxon>Enterobacteriaceae</taxon>
        <taxon>Cronobacter</taxon>
    </lineage>
</organism>
<accession>A9Y3G5</accession>
<name>A9Y3G5_CROSK</name>
<dbReference type="SUPFAM" id="SSF53448">
    <property type="entry name" value="Nucleotide-diphospho-sugar transferases"/>
    <property type="match status" value="1"/>
</dbReference>
<dbReference type="PATRIC" id="fig|28141.62.peg.1179"/>
<evidence type="ECO:0000313" key="1">
    <source>
        <dbReference type="EMBL" id="ABX51895.1"/>
    </source>
</evidence>
<reference evidence="1" key="1">
    <citation type="journal article" date="2008" name="Appl. Environ. Microbiol.">
        <title>Molecular analysis of the Enterobacter sakazakii O-antigen gene locus.</title>
        <authorList>
            <person name="Mullane N."/>
            <person name="O'Gaora P."/>
            <person name="Nally J.E."/>
            <person name="Iversen C."/>
            <person name="Whyte P."/>
            <person name="Wall P.G."/>
            <person name="Fanning S."/>
        </authorList>
    </citation>
    <scope>NUCLEOTIDE SEQUENCE</scope>
    <source>
        <strain evidence="1">NCTC 8155</strain>
    </source>
</reference>
<dbReference type="AlphaFoldDB" id="A9Y3G5"/>
<dbReference type="GO" id="GO:0016740">
    <property type="term" value="F:transferase activity"/>
    <property type="evidence" value="ECO:0007669"/>
    <property type="project" value="UniProtKB-KW"/>
</dbReference>
<dbReference type="PANTHER" id="PTHR43179:SF7">
    <property type="entry name" value="RHAMNOSYLTRANSFERASE WBBL"/>
    <property type="match status" value="1"/>
</dbReference>
<proteinExistence type="predicted"/>
<dbReference type="InterPro" id="IPR029044">
    <property type="entry name" value="Nucleotide-diphossugar_trans"/>
</dbReference>
<dbReference type="PANTHER" id="PTHR43179">
    <property type="entry name" value="RHAMNOSYLTRANSFERASE WBBL"/>
    <property type="match status" value="1"/>
</dbReference>
<dbReference type="RefSeq" id="WP_015386523.1">
    <property type="nucleotide sequence ID" value="NZ_CBDBYQ010000012.1"/>
</dbReference>